<evidence type="ECO:0000259" key="1">
    <source>
        <dbReference type="Pfam" id="PF07883"/>
    </source>
</evidence>
<organism evidence="2 3">
    <name type="scientific">Solirubrobacter phytolaccae</name>
    <dbReference type="NCBI Taxonomy" id="1404360"/>
    <lineage>
        <taxon>Bacteria</taxon>
        <taxon>Bacillati</taxon>
        <taxon>Actinomycetota</taxon>
        <taxon>Thermoleophilia</taxon>
        <taxon>Solirubrobacterales</taxon>
        <taxon>Solirubrobacteraceae</taxon>
        <taxon>Solirubrobacter</taxon>
    </lineage>
</organism>
<gene>
    <name evidence="2" type="ORF">OJ997_05690</name>
</gene>
<name>A0A9X3SDK7_9ACTN</name>
<evidence type="ECO:0000313" key="2">
    <source>
        <dbReference type="EMBL" id="MDA0179777.1"/>
    </source>
</evidence>
<dbReference type="PANTHER" id="PTHR36440:SF1">
    <property type="entry name" value="PUTATIVE (AFU_ORTHOLOGUE AFUA_8G07350)-RELATED"/>
    <property type="match status" value="1"/>
</dbReference>
<keyword evidence="3" id="KW-1185">Reference proteome</keyword>
<dbReference type="InterPro" id="IPR013096">
    <property type="entry name" value="Cupin_2"/>
</dbReference>
<dbReference type="Pfam" id="PF07883">
    <property type="entry name" value="Cupin_2"/>
    <property type="match status" value="1"/>
</dbReference>
<dbReference type="PANTHER" id="PTHR36440">
    <property type="entry name" value="PUTATIVE (AFU_ORTHOLOGUE AFUA_8G07350)-RELATED"/>
    <property type="match status" value="1"/>
</dbReference>
<dbReference type="InterPro" id="IPR011051">
    <property type="entry name" value="RmlC_Cupin_sf"/>
</dbReference>
<dbReference type="SUPFAM" id="SSF51182">
    <property type="entry name" value="RmlC-like cupins"/>
    <property type="match status" value="1"/>
</dbReference>
<dbReference type="InterPro" id="IPR014710">
    <property type="entry name" value="RmlC-like_jellyroll"/>
</dbReference>
<dbReference type="AlphaFoldDB" id="A0A9X3SDK7"/>
<dbReference type="InterPro" id="IPR053146">
    <property type="entry name" value="QDO-like"/>
</dbReference>
<dbReference type="RefSeq" id="WP_270024084.1">
    <property type="nucleotide sequence ID" value="NZ_JAPDDP010000007.1"/>
</dbReference>
<dbReference type="EMBL" id="JAPDDP010000007">
    <property type="protein sequence ID" value="MDA0179777.1"/>
    <property type="molecule type" value="Genomic_DNA"/>
</dbReference>
<protein>
    <submittedName>
        <fullName evidence="2">Cupin domain-containing protein</fullName>
    </submittedName>
</protein>
<reference evidence="2" key="1">
    <citation type="submission" date="2022-10" db="EMBL/GenBank/DDBJ databases">
        <title>The WGS of Solirubrobacter phytolaccae KCTC 29190.</title>
        <authorList>
            <person name="Jiang Z."/>
        </authorList>
    </citation>
    <scope>NUCLEOTIDE SEQUENCE</scope>
    <source>
        <strain evidence="2">KCTC 29190</strain>
    </source>
</reference>
<evidence type="ECO:0000313" key="3">
    <source>
        <dbReference type="Proteomes" id="UP001147653"/>
    </source>
</evidence>
<sequence length="172" mass="18540">MSALPDDDPTRGLAVARPDDPDLLHLAVVGDTYTVLLSGEQTAGRFALIDMLIPVGAGPPPHRHDFEECFHVLEGAVEVTLRDGPPVRLEAGGTVNIPANAPHAFRNGGDVPARMLCTAVPAGLERFFAEFGDRVDSRTSPAPELTDEERQARLRRAIERAPDYGMELLPPS</sequence>
<dbReference type="Gene3D" id="2.60.120.10">
    <property type="entry name" value="Jelly Rolls"/>
    <property type="match status" value="1"/>
</dbReference>
<feature type="domain" description="Cupin type-2" evidence="1">
    <location>
        <begin position="51"/>
        <end position="117"/>
    </location>
</feature>
<dbReference type="Proteomes" id="UP001147653">
    <property type="component" value="Unassembled WGS sequence"/>
</dbReference>
<accession>A0A9X3SDK7</accession>
<comment type="caution">
    <text evidence="2">The sequence shown here is derived from an EMBL/GenBank/DDBJ whole genome shotgun (WGS) entry which is preliminary data.</text>
</comment>
<proteinExistence type="predicted"/>